<evidence type="ECO:0000256" key="1">
    <source>
        <dbReference type="SAM" id="MobiDB-lite"/>
    </source>
</evidence>
<dbReference type="STRING" id="1842532.A7E78_13180"/>
<organism evidence="3 4">
    <name type="scientific">Syntrophotalea acetylenivorans</name>
    <dbReference type="NCBI Taxonomy" id="1842532"/>
    <lineage>
        <taxon>Bacteria</taxon>
        <taxon>Pseudomonadati</taxon>
        <taxon>Thermodesulfobacteriota</taxon>
        <taxon>Desulfuromonadia</taxon>
        <taxon>Desulfuromonadales</taxon>
        <taxon>Syntrophotaleaceae</taxon>
        <taxon>Syntrophotalea</taxon>
    </lineage>
</organism>
<feature type="region of interest" description="Disordered" evidence="1">
    <location>
        <begin position="33"/>
        <end position="163"/>
    </location>
</feature>
<name>A0A1L3GS59_9BACT</name>
<reference evidence="3 4" key="1">
    <citation type="journal article" date="2017" name="Genome Announc.">
        <title>Complete Genome Sequences of Two Acetylene-Fermenting Pelobacter acetylenicus Strains.</title>
        <authorList>
            <person name="Sutton J.M."/>
            <person name="Baesman S.M."/>
            <person name="Fierst J.L."/>
            <person name="Poret-Peterson A.T."/>
            <person name="Oremland R.S."/>
            <person name="Dunlap D.S."/>
            <person name="Akob D.M."/>
        </authorList>
    </citation>
    <scope>NUCLEOTIDE SEQUENCE [LARGE SCALE GENOMIC DNA]</scope>
    <source>
        <strain evidence="3 4">SFB93</strain>
    </source>
</reference>
<dbReference type="KEGG" id="pef:A7E78_13180"/>
<dbReference type="Pfam" id="PF13717">
    <property type="entry name" value="Zn_ribbon_4"/>
    <property type="match status" value="1"/>
</dbReference>
<dbReference type="InterPro" id="IPR011723">
    <property type="entry name" value="Znf/thioredoxin_put"/>
</dbReference>
<dbReference type="RefSeq" id="WP_072284726.1">
    <property type="nucleotide sequence ID" value="NZ_CP015519.1"/>
</dbReference>
<keyword evidence="4" id="KW-1185">Reference proteome</keyword>
<feature type="compositionally biased region" description="Polar residues" evidence="1">
    <location>
        <begin position="116"/>
        <end position="125"/>
    </location>
</feature>
<evidence type="ECO:0000313" key="4">
    <source>
        <dbReference type="Proteomes" id="UP000182517"/>
    </source>
</evidence>
<gene>
    <name evidence="3" type="ORF">A7E78_13180</name>
</gene>
<feature type="compositionally biased region" description="Gly residues" evidence="1">
    <location>
        <begin position="142"/>
        <end position="155"/>
    </location>
</feature>
<protein>
    <recommendedName>
        <fullName evidence="2">Zinc finger/thioredoxin putative domain-containing protein</fullName>
    </recommendedName>
</protein>
<evidence type="ECO:0000313" key="3">
    <source>
        <dbReference type="EMBL" id="APG28700.1"/>
    </source>
</evidence>
<sequence length="163" mass="17610">MPHCQARFKLPQSKMKPGGTKVRCTKCKIVFMVTPPQDDVSPEDTKSGNTTEDTREESDSGFAEGFGKDFDNADFFSDGDEGDDFLLGEAAFDDDGSDPFALDEEEAGEQADLNWTEDSVPSFLNSDPEPAEDLPVADEVFGGEGEVSGASGQGGRRSRRRSP</sequence>
<feature type="compositionally biased region" description="Acidic residues" evidence="1">
    <location>
        <begin position="77"/>
        <end position="109"/>
    </location>
</feature>
<feature type="domain" description="Zinc finger/thioredoxin putative" evidence="2">
    <location>
        <begin position="2"/>
        <end position="31"/>
    </location>
</feature>
<accession>A0A1L3GS59</accession>
<evidence type="ECO:0000259" key="2">
    <source>
        <dbReference type="Pfam" id="PF13717"/>
    </source>
</evidence>
<dbReference type="NCBIfam" id="TIGR02098">
    <property type="entry name" value="MJ0042_CXXC"/>
    <property type="match status" value="1"/>
</dbReference>
<dbReference type="AlphaFoldDB" id="A0A1L3GS59"/>
<feature type="region of interest" description="Disordered" evidence="1">
    <location>
        <begin position="1"/>
        <end position="20"/>
    </location>
</feature>
<dbReference type="Proteomes" id="UP000182517">
    <property type="component" value="Chromosome"/>
</dbReference>
<proteinExistence type="predicted"/>
<dbReference type="EMBL" id="CP015519">
    <property type="protein sequence ID" value="APG28700.1"/>
    <property type="molecule type" value="Genomic_DNA"/>
</dbReference>